<evidence type="ECO:0000313" key="7">
    <source>
        <dbReference type="EMBL" id="PMD63991.1"/>
    </source>
</evidence>
<feature type="transmembrane region" description="Helical" evidence="6">
    <location>
        <begin position="882"/>
        <end position="903"/>
    </location>
</feature>
<dbReference type="RefSeq" id="XP_024740895.1">
    <property type="nucleotide sequence ID" value="XM_024886495.1"/>
</dbReference>
<dbReference type="GeneID" id="36594572"/>
<dbReference type="PANTHER" id="PTHR47685">
    <property type="entry name" value="MAGNESIUM TRANSPORT PROTEIN CORA"/>
    <property type="match status" value="1"/>
</dbReference>
<dbReference type="Proteomes" id="UP000235371">
    <property type="component" value="Unassembled WGS sequence"/>
</dbReference>
<proteinExistence type="predicted"/>
<evidence type="ECO:0000256" key="3">
    <source>
        <dbReference type="ARBA" id="ARBA00022989"/>
    </source>
</evidence>
<evidence type="ECO:0000256" key="2">
    <source>
        <dbReference type="ARBA" id="ARBA00022692"/>
    </source>
</evidence>
<feature type="transmembrane region" description="Helical" evidence="6">
    <location>
        <begin position="846"/>
        <end position="870"/>
    </location>
</feature>
<dbReference type="SUPFAM" id="SSF144083">
    <property type="entry name" value="Magnesium transport protein CorA, transmembrane region"/>
    <property type="match status" value="1"/>
</dbReference>
<evidence type="ECO:0000256" key="6">
    <source>
        <dbReference type="SAM" id="Phobius"/>
    </source>
</evidence>
<keyword evidence="4 6" id="KW-0472">Membrane</keyword>
<feature type="region of interest" description="Disordered" evidence="5">
    <location>
        <begin position="206"/>
        <end position="233"/>
    </location>
</feature>
<evidence type="ECO:0008006" key="9">
    <source>
        <dbReference type="Google" id="ProtNLM"/>
    </source>
</evidence>
<dbReference type="InterPro" id="IPR002523">
    <property type="entry name" value="MgTranspt_CorA/ZnTranspt_ZntB"/>
</dbReference>
<feature type="compositionally biased region" description="Polar residues" evidence="5">
    <location>
        <begin position="608"/>
        <end position="619"/>
    </location>
</feature>
<dbReference type="OrthoDB" id="341259at2759"/>
<dbReference type="InterPro" id="IPR045863">
    <property type="entry name" value="CorA_TM1_TM2"/>
</dbReference>
<dbReference type="InterPro" id="IPR050829">
    <property type="entry name" value="CorA_MIT"/>
</dbReference>
<dbReference type="GO" id="GO:0016020">
    <property type="term" value="C:membrane"/>
    <property type="evidence" value="ECO:0007669"/>
    <property type="project" value="UniProtKB-SubCell"/>
</dbReference>
<name>A0A2J6TLU2_9HELO</name>
<dbReference type="GO" id="GO:0046873">
    <property type="term" value="F:metal ion transmembrane transporter activity"/>
    <property type="evidence" value="ECO:0007669"/>
    <property type="project" value="InterPro"/>
</dbReference>
<dbReference type="PANTHER" id="PTHR47685:SF1">
    <property type="entry name" value="MAGNESIUM TRANSPORT PROTEIN CORA"/>
    <property type="match status" value="1"/>
</dbReference>
<evidence type="ECO:0000313" key="8">
    <source>
        <dbReference type="Proteomes" id="UP000235371"/>
    </source>
</evidence>
<keyword evidence="3 6" id="KW-1133">Transmembrane helix</keyword>
<dbReference type="AlphaFoldDB" id="A0A2J6TLU2"/>
<gene>
    <name evidence="7" type="ORF">K444DRAFT_660680</name>
</gene>
<evidence type="ECO:0000256" key="4">
    <source>
        <dbReference type="ARBA" id="ARBA00023136"/>
    </source>
</evidence>
<organism evidence="7 8">
    <name type="scientific">Hyaloscypha bicolor E</name>
    <dbReference type="NCBI Taxonomy" id="1095630"/>
    <lineage>
        <taxon>Eukaryota</taxon>
        <taxon>Fungi</taxon>
        <taxon>Dikarya</taxon>
        <taxon>Ascomycota</taxon>
        <taxon>Pezizomycotina</taxon>
        <taxon>Leotiomycetes</taxon>
        <taxon>Helotiales</taxon>
        <taxon>Hyaloscyphaceae</taxon>
        <taxon>Hyaloscypha</taxon>
        <taxon>Hyaloscypha bicolor</taxon>
    </lineage>
</organism>
<protein>
    <recommendedName>
        <fullName evidence="9">Cora-domain-containing protein</fullName>
    </recommendedName>
</protein>
<dbReference type="InParanoid" id="A0A2J6TLU2"/>
<evidence type="ECO:0000256" key="5">
    <source>
        <dbReference type="SAM" id="MobiDB-lite"/>
    </source>
</evidence>
<dbReference type="Gene3D" id="1.20.58.340">
    <property type="entry name" value="Magnesium transport protein CorA, transmembrane region"/>
    <property type="match status" value="1"/>
</dbReference>
<dbReference type="EMBL" id="KZ613774">
    <property type="protein sequence ID" value="PMD63991.1"/>
    <property type="molecule type" value="Genomic_DNA"/>
</dbReference>
<evidence type="ECO:0000256" key="1">
    <source>
        <dbReference type="ARBA" id="ARBA00004141"/>
    </source>
</evidence>
<comment type="subcellular location">
    <subcellularLocation>
        <location evidence="1">Membrane</location>
        <topology evidence="1">Multi-pass membrane protein</topology>
    </subcellularLocation>
</comment>
<keyword evidence="2 6" id="KW-0812">Transmembrane</keyword>
<feature type="region of interest" description="Disordered" evidence="5">
    <location>
        <begin position="606"/>
        <end position="631"/>
    </location>
</feature>
<accession>A0A2J6TLU2</accession>
<feature type="region of interest" description="Disordered" evidence="5">
    <location>
        <begin position="345"/>
        <end position="364"/>
    </location>
</feature>
<reference evidence="7 8" key="1">
    <citation type="submission" date="2016-04" db="EMBL/GenBank/DDBJ databases">
        <title>A degradative enzymes factory behind the ericoid mycorrhizal symbiosis.</title>
        <authorList>
            <consortium name="DOE Joint Genome Institute"/>
            <person name="Martino E."/>
            <person name="Morin E."/>
            <person name="Grelet G."/>
            <person name="Kuo A."/>
            <person name="Kohler A."/>
            <person name="Daghino S."/>
            <person name="Barry K."/>
            <person name="Choi C."/>
            <person name="Cichocki N."/>
            <person name="Clum A."/>
            <person name="Copeland A."/>
            <person name="Hainaut M."/>
            <person name="Haridas S."/>
            <person name="Labutti K."/>
            <person name="Lindquist E."/>
            <person name="Lipzen A."/>
            <person name="Khouja H.-R."/>
            <person name="Murat C."/>
            <person name="Ohm R."/>
            <person name="Olson A."/>
            <person name="Spatafora J."/>
            <person name="Veneault-Fourrey C."/>
            <person name="Henrissat B."/>
            <person name="Grigoriev I."/>
            <person name="Martin F."/>
            <person name="Perotto S."/>
        </authorList>
    </citation>
    <scope>NUCLEOTIDE SEQUENCE [LARGE SCALE GENOMIC DNA]</scope>
    <source>
        <strain evidence="7 8">E</strain>
    </source>
</reference>
<sequence>MATGPPTAAGPYAPKLWRSTRKERAPSIDSATSSVQGGYTFGMKAPIVDFFGHDYITKFAPLEDILLGRADEIMEDAYKADPLEETYLPWTKDGYNFRWIHVPANNMVWVEEIIKKVCESKDERRARKAKGDAQKKKRKALKAGDILNAKYWKDQQRGCLEHCANHPLYARHMVPFFAEIPTDWESATLSVVAPISDAPPLENLSAVKTPVTPSPRLSLDTAKTTNEPSQCAEDPTAHNMVLFMPYLHWATSGDRLDRRIALIRELADKFRDPQYKRPTPEEIEAEEDDTIKMKILRAFLDPRNDRCLHVRRTLDQYYYSTLTDADERTVSQVVYKFAKKQHRRKIEEAEKTKQEEKRRKAEWMERRKWERSESSLRSSRSRVDPEIDVAVMDAQEVKRVEASWDPPKVMMVNQLWMWIIDGDTVITSFPAKSKSELSIIDPADEKDYMEGDDIYDSTDIWSAVQRELRHRTTYGQRTAKSALDLAWTIADQARGVFQKRNLHPHLQFIQMFEMEINEITFHQSNAFATFSRNVRAAHNANNIAKLLNLLSTFWKENSGTTQIQVWRDNFRTFAIDFRRKFGQSVADAQAQAKAQGAHWPALVDVPTPSLSDSRQTPSRGGSVGSFKPFRKDPTEAVEDQNWGNVLKKTYYELQETIENRNNIKLTYEDIEAQLLGKLLDRFKDLEKIVQTAHSTVSLSKKLKSLVDAAFKSLDWYTDLAMEHLFDITTETNLMTEIKDILDELNIISSVGRQQTSVIKPFMRDMLNQSLDTQDKSFHDSTRLETQIEELQKTAKSTYRALQDLLDLKQKQASVIEARAARKDAKSSADQAEASTSLTYETVKQGWSIMIFTIVTIIFLPLSFFTGLFGMNARELLTGEHSIGFYSIIMYPVSFVITCISLGLALKPEFRIFVLRVLKKTLSLKWWLTLWARVFGSRIRVARRARRDRVTESGELENGTGTATGKIEYQE</sequence>
<keyword evidence="8" id="KW-1185">Reference proteome</keyword>
<dbReference type="Pfam" id="PF01544">
    <property type="entry name" value="CorA"/>
    <property type="match status" value="1"/>
</dbReference>